<evidence type="ECO:0000313" key="3">
    <source>
        <dbReference type="EMBL" id="MBL0408023.1"/>
    </source>
</evidence>
<dbReference type="EMBL" id="JAEQMY010000138">
    <property type="protein sequence ID" value="MBL0408023.1"/>
    <property type="molecule type" value="Genomic_DNA"/>
</dbReference>
<evidence type="ECO:0008006" key="5">
    <source>
        <dbReference type="Google" id="ProtNLM"/>
    </source>
</evidence>
<dbReference type="Pfam" id="PF00353">
    <property type="entry name" value="HemolysinCabind"/>
    <property type="match status" value="2"/>
</dbReference>
<gene>
    <name evidence="3" type="ORF">JKG68_29435</name>
</gene>
<comment type="caution">
    <text evidence="3">The sequence shown here is derived from an EMBL/GenBank/DDBJ whole genome shotgun (WGS) entry which is preliminary data.</text>
</comment>
<dbReference type="SUPFAM" id="SSF51120">
    <property type="entry name" value="beta-Roll"/>
    <property type="match status" value="1"/>
</dbReference>
<evidence type="ECO:0000256" key="1">
    <source>
        <dbReference type="ARBA" id="ARBA00004613"/>
    </source>
</evidence>
<feature type="non-terminal residue" evidence="3">
    <location>
        <position position="1"/>
    </location>
</feature>
<keyword evidence="2" id="KW-0964">Secreted</keyword>
<dbReference type="PRINTS" id="PR00313">
    <property type="entry name" value="CABNDNGRPT"/>
</dbReference>
<dbReference type="Gene3D" id="2.150.10.10">
    <property type="entry name" value="Serralysin-like metalloprotease, C-terminal"/>
    <property type="match status" value="2"/>
</dbReference>
<reference evidence="3" key="1">
    <citation type="submission" date="2021-01" db="EMBL/GenBank/DDBJ databases">
        <title>Microvirga sp.</title>
        <authorList>
            <person name="Kim M.K."/>
        </authorList>
    </citation>
    <scope>NUCLEOTIDE SEQUENCE</scope>
    <source>
        <strain evidence="3">5420S-16</strain>
    </source>
</reference>
<dbReference type="PANTHER" id="PTHR38340">
    <property type="entry name" value="S-LAYER PROTEIN"/>
    <property type="match status" value="1"/>
</dbReference>
<dbReference type="PANTHER" id="PTHR38340:SF1">
    <property type="entry name" value="S-LAYER PROTEIN"/>
    <property type="match status" value="1"/>
</dbReference>
<dbReference type="GO" id="GO:0005509">
    <property type="term" value="F:calcium ion binding"/>
    <property type="evidence" value="ECO:0007669"/>
    <property type="project" value="InterPro"/>
</dbReference>
<proteinExistence type="predicted"/>
<accession>A0A936ZNY1</accession>
<dbReference type="InterPro" id="IPR050557">
    <property type="entry name" value="RTX_toxin/Mannuronan_C5-epim"/>
</dbReference>
<dbReference type="InterPro" id="IPR011049">
    <property type="entry name" value="Serralysin-like_metalloprot_C"/>
</dbReference>
<dbReference type="PROSITE" id="PS00330">
    <property type="entry name" value="HEMOLYSIN_CALCIUM"/>
    <property type="match status" value="3"/>
</dbReference>
<dbReference type="GO" id="GO:0005576">
    <property type="term" value="C:extracellular region"/>
    <property type="evidence" value="ECO:0007669"/>
    <property type="project" value="UniProtKB-SubCell"/>
</dbReference>
<keyword evidence="4" id="KW-1185">Reference proteome</keyword>
<dbReference type="Proteomes" id="UP000605848">
    <property type="component" value="Unassembled WGS sequence"/>
</dbReference>
<sequence length="626" mass="64714">DGPIGESLDFSTVTLTGISRIDGGAGHDTLTGSAGADTIVGGSGNDVINGGAGDDRLEGGVGQDVFVFSQNSGRDIVADFAGGEISADMLDFASAGINASTMVVKEINGNTVFTINGSSTVTVEGVTGMQFGTHWTALGTYTPPVEEPPGGDEEPTGEAGIDVSNLSLNVAEGGASDTTDVVLTRKPTSDVTITLGSDGGVLFSVNGGAPAATPTLIFTPANWKQSQTVTVIAVDDPVYESFDGTTIYFEPIVTQDPLYQEVYPPSGWATIADNDTAPEVAPPEAQAMTAHVWEDNPVVELQGNGYSAGEFGITEYMIVSQPVEGGTVTMIDDRTFRFEGDKTFLSSLNRGEVLPVTFEYAVKDGDGVWSAPATMTFNVHGFTNGADETYEAFTMTTDSQTDFLDLNGGDGIDTVVFRTIEVTSGSDVSVGLDQAFHWTEYAGKSIINTENITIKDTKGDTARTMAVNGNNQGNVITIENTDHKLFINGLGGDDTFNFKGTGNGRNSVITTGAGNDTVNAFSAVLINDRPNGTATGGISGNDMFNLGTGVQKVSFGASNGNDVVNNFVKGEDKLEFLAEMGSLGGASVAEVGGNTVFTSATGGTVTVTGVTGLVHGTDWTGALLIA</sequence>
<evidence type="ECO:0000313" key="4">
    <source>
        <dbReference type="Proteomes" id="UP000605848"/>
    </source>
</evidence>
<name>A0A936ZNY1_9HYPH</name>
<comment type="subcellular location">
    <subcellularLocation>
        <location evidence="1">Secreted</location>
    </subcellularLocation>
</comment>
<dbReference type="AlphaFoldDB" id="A0A936ZNY1"/>
<protein>
    <recommendedName>
        <fullName evidence="5">Calcium-binding protein</fullName>
    </recommendedName>
</protein>
<organism evidence="3 4">
    <name type="scientific">Microvirga aerilata</name>
    <dbReference type="NCBI Taxonomy" id="670292"/>
    <lineage>
        <taxon>Bacteria</taxon>
        <taxon>Pseudomonadati</taxon>
        <taxon>Pseudomonadota</taxon>
        <taxon>Alphaproteobacteria</taxon>
        <taxon>Hyphomicrobiales</taxon>
        <taxon>Methylobacteriaceae</taxon>
        <taxon>Microvirga</taxon>
    </lineage>
</organism>
<evidence type="ECO:0000256" key="2">
    <source>
        <dbReference type="ARBA" id="ARBA00022525"/>
    </source>
</evidence>
<dbReference type="InterPro" id="IPR001343">
    <property type="entry name" value="Hemolysn_Ca-bd"/>
</dbReference>
<dbReference type="InterPro" id="IPR018511">
    <property type="entry name" value="Hemolysin-typ_Ca-bd_CS"/>
</dbReference>